<comment type="similarity">
    <text evidence="1">Belongs to the HupF/HypC family.</text>
</comment>
<reference evidence="2 3" key="1">
    <citation type="submission" date="2018-06" db="EMBL/GenBank/DDBJ databases">
        <title>Extensive metabolic versatility and redundancy in microbially diverse, dynamic hydrothermal sediments.</title>
        <authorList>
            <person name="Dombrowski N."/>
            <person name="Teske A."/>
            <person name="Baker B.J."/>
        </authorList>
    </citation>
    <scope>NUCLEOTIDE SEQUENCE [LARGE SCALE GENOMIC DNA]</scope>
    <source>
        <strain evidence="2">B29_G17</strain>
    </source>
</reference>
<name>A0A497EYG9_9CREN</name>
<dbReference type="PANTHER" id="PTHR35177:SF2">
    <property type="entry name" value="HYDROGENASE MATURATION FACTOR HYBG"/>
    <property type="match status" value="1"/>
</dbReference>
<evidence type="ECO:0000313" key="3">
    <source>
        <dbReference type="Proteomes" id="UP000268446"/>
    </source>
</evidence>
<proteinExistence type="inferred from homology"/>
<sequence length="73" mass="7939">MCLAVPAKVISVNGDRAIVDFGGVQREILVTLIEEKISPGDYVIVHAGFAIQKLDKETAISILKLWEEILSSS</sequence>
<evidence type="ECO:0000256" key="1">
    <source>
        <dbReference type="ARBA" id="ARBA00006018"/>
    </source>
</evidence>
<accession>A0A497EYG9</accession>
<dbReference type="Gene3D" id="2.30.30.140">
    <property type="match status" value="1"/>
</dbReference>
<dbReference type="GO" id="GO:1902670">
    <property type="term" value="F:carbon dioxide binding"/>
    <property type="evidence" value="ECO:0007669"/>
    <property type="project" value="TreeGrafter"/>
</dbReference>
<dbReference type="InterPro" id="IPR001109">
    <property type="entry name" value="Hydrogenase_HupF/HypC"/>
</dbReference>
<dbReference type="EMBL" id="QMQZ01000015">
    <property type="protein sequence ID" value="RLE52071.1"/>
    <property type="molecule type" value="Genomic_DNA"/>
</dbReference>
<dbReference type="Pfam" id="PF01455">
    <property type="entry name" value="HupF_HypC"/>
    <property type="match status" value="1"/>
</dbReference>
<dbReference type="SUPFAM" id="SSF159127">
    <property type="entry name" value="HupF/HypC-like"/>
    <property type="match status" value="1"/>
</dbReference>
<organism evidence="2 3">
    <name type="scientific">Thermoproteota archaeon</name>
    <dbReference type="NCBI Taxonomy" id="2056631"/>
    <lineage>
        <taxon>Archaea</taxon>
        <taxon>Thermoproteota</taxon>
    </lineage>
</organism>
<evidence type="ECO:0000313" key="2">
    <source>
        <dbReference type="EMBL" id="RLE52071.1"/>
    </source>
</evidence>
<dbReference type="NCBIfam" id="TIGR00074">
    <property type="entry name" value="hypC_hupF"/>
    <property type="match status" value="1"/>
</dbReference>
<dbReference type="Proteomes" id="UP000268446">
    <property type="component" value="Unassembled WGS sequence"/>
</dbReference>
<dbReference type="FunFam" id="2.30.30.140:FF:000022">
    <property type="entry name" value="Hydrogenase assembly chaperone HybG"/>
    <property type="match status" value="1"/>
</dbReference>
<dbReference type="PANTHER" id="PTHR35177">
    <property type="entry name" value="HYDROGENASE MATURATION FACTOR HYBG"/>
    <property type="match status" value="1"/>
</dbReference>
<comment type="caution">
    <text evidence="2">The sequence shown here is derived from an EMBL/GenBank/DDBJ whole genome shotgun (WGS) entry which is preliminary data.</text>
</comment>
<gene>
    <name evidence="2" type="ORF">DRJ20_00900</name>
</gene>
<dbReference type="AlphaFoldDB" id="A0A497EYG9"/>
<dbReference type="GO" id="GO:0051604">
    <property type="term" value="P:protein maturation"/>
    <property type="evidence" value="ECO:0007669"/>
    <property type="project" value="TreeGrafter"/>
</dbReference>
<protein>
    <submittedName>
        <fullName evidence="2">HypC/HybG/HupF family hydrogenase formation chaperone</fullName>
    </submittedName>
</protein>
<dbReference type="GO" id="GO:0005506">
    <property type="term" value="F:iron ion binding"/>
    <property type="evidence" value="ECO:0007669"/>
    <property type="project" value="TreeGrafter"/>
</dbReference>
<dbReference type="PRINTS" id="PR00445">
    <property type="entry name" value="HUPFHYPC"/>
</dbReference>
<dbReference type="PROSITE" id="PS01097">
    <property type="entry name" value="HUPF_HYPC"/>
    <property type="match status" value="1"/>
</dbReference>
<dbReference type="InterPro" id="IPR019812">
    <property type="entry name" value="Hydgase_assmbl_chp_CS"/>
</dbReference>